<comment type="caution">
    <text evidence="4">The sequence shown here is derived from an EMBL/GenBank/DDBJ whole genome shotgun (WGS) entry which is preliminary data.</text>
</comment>
<reference evidence="4" key="1">
    <citation type="journal article" date="2021" name="Nat. Commun.">
        <title>Genetic determinants of endophytism in the Arabidopsis root mycobiome.</title>
        <authorList>
            <person name="Mesny F."/>
            <person name="Miyauchi S."/>
            <person name="Thiergart T."/>
            <person name="Pickel B."/>
            <person name="Atanasova L."/>
            <person name="Karlsson M."/>
            <person name="Huettel B."/>
            <person name="Barry K.W."/>
            <person name="Haridas S."/>
            <person name="Chen C."/>
            <person name="Bauer D."/>
            <person name="Andreopoulos W."/>
            <person name="Pangilinan J."/>
            <person name="LaButti K."/>
            <person name="Riley R."/>
            <person name="Lipzen A."/>
            <person name="Clum A."/>
            <person name="Drula E."/>
            <person name="Henrissat B."/>
            <person name="Kohler A."/>
            <person name="Grigoriev I.V."/>
            <person name="Martin F.M."/>
            <person name="Hacquard S."/>
        </authorList>
    </citation>
    <scope>NUCLEOTIDE SEQUENCE</scope>
    <source>
        <strain evidence="4">MPI-CAGE-CH-0243</strain>
    </source>
</reference>
<keyword evidence="2" id="KW-0812">Transmembrane</keyword>
<evidence type="ECO:0000256" key="2">
    <source>
        <dbReference type="SAM" id="Phobius"/>
    </source>
</evidence>
<organism evidence="4 5">
    <name type="scientific">Dendryphion nanum</name>
    <dbReference type="NCBI Taxonomy" id="256645"/>
    <lineage>
        <taxon>Eukaryota</taxon>
        <taxon>Fungi</taxon>
        <taxon>Dikarya</taxon>
        <taxon>Ascomycota</taxon>
        <taxon>Pezizomycotina</taxon>
        <taxon>Dothideomycetes</taxon>
        <taxon>Pleosporomycetidae</taxon>
        <taxon>Pleosporales</taxon>
        <taxon>Torulaceae</taxon>
        <taxon>Dendryphion</taxon>
    </lineage>
</organism>
<feature type="chain" id="PRO_5040216927" evidence="3">
    <location>
        <begin position="20"/>
        <end position="361"/>
    </location>
</feature>
<protein>
    <submittedName>
        <fullName evidence="4">Uncharacterized protein</fullName>
    </submittedName>
</protein>
<dbReference type="AlphaFoldDB" id="A0A9P9E3S3"/>
<accession>A0A9P9E3S3</accession>
<feature type="signal peptide" evidence="3">
    <location>
        <begin position="1"/>
        <end position="19"/>
    </location>
</feature>
<feature type="compositionally biased region" description="Acidic residues" evidence="1">
    <location>
        <begin position="334"/>
        <end position="351"/>
    </location>
</feature>
<keyword evidence="5" id="KW-1185">Reference proteome</keyword>
<dbReference type="Proteomes" id="UP000700596">
    <property type="component" value="Unassembled WGS sequence"/>
</dbReference>
<evidence type="ECO:0000256" key="3">
    <source>
        <dbReference type="SAM" id="SignalP"/>
    </source>
</evidence>
<dbReference type="EMBL" id="JAGMWT010000004">
    <property type="protein sequence ID" value="KAH7130139.1"/>
    <property type="molecule type" value="Genomic_DNA"/>
</dbReference>
<feature type="transmembrane region" description="Helical" evidence="2">
    <location>
        <begin position="287"/>
        <end position="310"/>
    </location>
</feature>
<name>A0A9P9E3S3_9PLEO</name>
<sequence>MRSFAALGLPIAFAAIASAGSASVGNEWSYTPDKTADWYKQHGEELPHHAQVLTTVEEGKSYIVKLPCLGCPLQERHTDGNVVEVPTEWSLNNGLLLNFTVDNSYPAILLNGDPIVPLAERPPNVQAFQVLGNTSADTMNNIVSSHMLDASWKVGTKYARFELQYQHTLLGTENPNEKWLQFDVTGIVMRSPQNLVYHLDKISQMIVQFQFAQETHEDQTTTVSITNFELPRRKSRRTPIKMKCGKFAMIQTNYNPLEWDYYGRIGTWPRTFAKMSSKTFHFIESNAFVLVALVAVFGLYKFVVTWRIVAQRRAEAAMIKDQQDVEFALLTSPDFDDDEEYDAPPDYDDVPAAEARKEDLV</sequence>
<feature type="region of interest" description="Disordered" evidence="1">
    <location>
        <begin position="333"/>
        <end position="361"/>
    </location>
</feature>
<evidence type="ECO:0000313" key="5">
    <source>
        <dbReference type="Proteomes" id="UP000700596"/>
    </source>
</evidence>
<dbReference type="OrthoDB" id="5409353at2759"/>
<proteinExistence type="predicted"/>
<evidence type="ECO:0000256" key="1">
    <source>
        <dbReference type="SAM" id="MobiDB-lite"/>
    </source>
</evidence>
<evidence type="ECO:0000313" key="4">
    <source>
        <dbReference type="EMBL" id="KAH7130139.1"/>
    </source>
</evidence>
<keyword evidence="2" id="KW-1133">Transmembrane helix</keyword>
<gene>
    <name evidence="4" type="ORF">B0J11DRAFT_457129</name>
</gene>
<keyword evidence="2" id="KW-0472">Membrane</keyword>
<keyword evidence="3" id="KW-0732">Signal</keyword>